<dbReference type="Gene3D" id="3.40.30.10">
    <property type="entry name" value="Glutaredoxin"/>
    <property type="match status" value="1"/>
</dbReference>
<dbReference type="GO" id="GO:0015035">
    <property type="term" value="F:protein-disulfide reductase activity"/>
    <property type="evidence" value="ECO:0007669"/>
    <property type="project" value="InterPro"/>
</dbReference>
<sequence>MEIENVETIEQLEKALSKNENVIIEFSTAWCHPCKTMDPVYKKISTEHVTIKFLKVNVDKGQKLVERYEIMAMPTFILIKDKIEIGRFSGTNKSILLEMINNI</sequence>
<evidence type="ECO:0000256" key="4">
    <source>
        <dbReference type="PIRNR" id="PIRNR000077"/>
    </source>
</evidence>
<evidence type="ECO:0000256" key="2">
    <source>
        <dbReference type="ARBA" id="ARBA00022982"/>
    </source>
</evidence>
<dbReference type="Proteomes" id="UP000014680">
    <property type="component" value="Unassembled WGS sequence"/>
</dbReference>
<dbReference type="Pfam" id="PF00085">
    <property type="entry name" value="Thioredoxin"/>
    <property type="match status" value="1"/>
</dbReference>
<dbReference type="OrthoDB" id="2121326at2759"/>
<comment type="similarity">
    <text evidence="4">Belongs to the thioredoxin family.</text>
</comment>
<name>A0A0A1U843_ENTIV</name>
<dbReference type="CDD" id="cd02947">
    <property type="entry name" value="TRX_family"/>
    <property type="match status" value="1"/>
</dbReference>
<dbReference type="SUPFAM" id="SSF52833">
    <property type="entry name" value="Thioredoxin-like"/>
    <property type="match status" value="1"/>
</dbReference>
<dbReference type="InterPro" id="IPR005746">
    <property type="entry name" value="Thioredoxin"/>
</dbReference>
<dbReference type="GeneID" id="14889964"/>
<keyword evidence="2" id="KW-0813">Transport</keyword>
<proteinExistence type="inferred from homology"/>
<evidence type="ECO:0000256" key="1">
    <source>
        <dbReference type="ARBA" id="ARBA00003318"/>
    </source>
</evidence>
<gene>
    <name evidence="7" type="ORF">EIN_280130</name>
</gene>
<keyword evidence="3 5" id="KW-1015">Disulfide bond</keyword>
<dbReference type="PIRSF" id="PIRSF000077">
    <property type="entry name" value="Thioredoxin"/>
    <property type="match status" value="1"/>
</dbReference>
<evidence type="ECO:0000256" key="3">
    <source>
        <dbReference type="ARBA" id="ARBA00023157"/>
    </source>
</evidence>
<organism evidence="7 8">
    <name type="scientific">Entamoeba invadens IP1</name>
    <dbReference type="NCBI Taxonomy" id="370355"/>
    <lineage>
        <taxon>Eukaryota</taxon>
        <taxon>Amoebozoa</taxon>
        <taxon>Evosea</taxon>
        <taxon>Archamoebae</taxon>
        <taxon>Mastigamoebida</taxon>
        <taxon>Entamoebidae</taxon>
        <taxon>Entamoeba</taxon>
    </lineage>
</organism>
<dbReference type="AlphaFoldDB" id="A0A0A1U843"/>
<keyword evidence="8" id="KW-1185">Reference proteome</keyword>
<protein>
    <recommendedName>
        <fullName evidence="4">Thioredoxin</fullName>
    </recommendedName>
</protein>
<comment type="function">
    <text evidence="1">Participates in various redox reactions through the reversible oxidation of its active center dithiol to a disulfide and catalyzes dithiol-disulfide exchange reactions.</text>
</comment>
<evidence type="ECO:0000313" key="8">
    <source>
        <dbReference type="Proteomes" id="UP000014680"/>
    </source>
</evidence>
<dbReference type="EMBL" id="KB206481">
    <property type="protein sequence ID" value="ELP90996.1"/>
    <property type="molecule type" value="Genomic_DNA"/>
</dbReference>
<dbReference type="VEuPathDB" id="AmoebaDB:EIN_280130"/>
<dbReference type="KEGG" id="eiv:EIN_280130"/>
<evidence type="ECO:0000256" key="5">
    <source>
        <dbReference type="PIRSR" id="PIRSR000077-4"/>
    </source>
</evidence>
<dbReference type="OMA" id="WCIPSVF"/>
<feature type="disulfide bond" description="Redox-active" evidence="5">
    <location>
        <begin position="31"/>
        <end position="34"/>
    </location>
</feature>
<dbReference type="InterPro" id="IPR036249">
    <property type="entry name" value="Thioredoxin-like_sf"/>
</dbReference>
<dbReference type="InterPro" id="IPR013766">
    <property type="entry name" value="Thioredoxin_domain"/>
</dbReference>
<dbReference type="RefSeq" id="XP_004257767.1">
    <property type="nucleotide sequence ID" value="XM_004257719.1"/>
</dbReference>
<reference evidence="7 8" key="1">
    <citation type="submission" date="2012-10" db="EMBL/GenBank/DDBJ databases">
        <authorList>
            <person name="Zafar N."/>
            <person name="Inman J."/>
            <person name="Hall N."/>
            <person name="Lorenzi H."/>
            <person name="Caler E."/>
        </authorList>
    </citation>
    <scope>NUCLEOTIDE SEQUENCE [LARGE SCALE GENOMIC DNA]</scope>
    <source>
        <strain evidence="7 8">IP1</strain>
    </source>
</reference>
<feature type="domain" description="Thioredoxin" evidence="6">
    <location>
        <begin position="1"/>
        <end position="103"/>
    </location>
</feature>
<dbReference type="PROSITE" id="PS51352">
    <property type="entry name" value="THIOREDOXIN_2"/>
    <property type="match status" value="1"/>
</dbReference>
<dbReference type="PANTHER" id="PTHR46115">
    <property type="entry name" value="THIOREDOXIN-LIKE PROTEIN 1"/>
    <property type="match status" value="1"/>
</dbReference>
<evidence type="ECO:0000313" key="7">
    <source>
        <dbReference type="EMBL" id="ELP90996.1"/>
    </source>
</evidence>
<keyword evidence="2" id="KW-0249">Electron transport</keyword>
<keyword evidence="5" id="KW-0676">Redox-active center</keyword>
<accession>A0A0A1U843</accession>
<evidence type="ECO:0000259" key="6">
    <source>
        <dbReference type="PROSITE" id="PS51352"/>
    </source>
</evidence>